<keyword evidence="3" id="KW-1185">Reference proteome</keyword>
<feature type="region of interest" description="Disordered" evidence="1">
    <location>
        <begin position="84"/>
        <end position="247"/>
    </location>
</feature>
<evidence type="ECO:0000256" key="1">
    <source>
        <dbReference type="SAM" id="MobiDB-lite"/>
    </source>
</evidence>
<accession>A0A6A6G7F7</accession>
<feature type="compositionally biased region" description="Low complexity" evidence="1">
    <location>
        <begin position="1"/>
        <end position="29"/>
    </location>
</feature>
<proteinExistence type="predicted"/>
<feature type="region of interest" description="Disordered" evidence="1">
    <location>
        <begin position="286"/>
        <end position="345"/>
    </location>
</feature>
<gene>
    <name evidence="2" type="ORF">BDZ85DRAFT_251265</name>
</gene>
<dbReference type="EMBL" id="ML992510">
    <property type="protein sequence ID" value="KAF2221519.1"/>
    <property type="molecule type" value="Genomic_DNA"/>
</dbReference>
<feature type="compositionally biased region" description="Low complexity" evidence="1">
    <location>
        <begin position="134"/>
        <end position="163"/>
    </location>
</feature>
<evidence type="ECO:0000313" key="3">
    <source>
        <dbReference type="Proteomes" id="UP000799538"/>
    </source>
</evidence>
<dbReference type="PANTHER" id="PTHR42053:SF1">
    <property type="match status" value="1"/>
</dbReference>
<feature type="compositionally biased region" description="Polar residues" evidence="1">
    <location>
        <begin position="203"/>
        <end position="235"/>
    </location>
</feature>
<protein>
    <submittedName>
        <fullName evidence="2">Uncharacterized protein</fullName>
    </submittedName>
</protein>
<organism evidence="2 3">
    <name type="scientific">Elsinoe ampelina</name>
    <dbReference type="NCBI Taxonomy" id="302913"/>
    <lineage>
        <taxon>Eukaryota</taxon>
        <taxon>Fungi</taxon>
        <taxon>Dikarya</taxon>
        <taxon>Ascomycota</taxon>
        <taxon>Pezizomycotina</taxon>
        <taxon>Dothideomycetes</taxon>
        <taxon>Dothideomycetidae</taxon>
        <taxon>Myriangiales</taxon>
        <taxon>Elsinoaceae</taxon>
        <taxon>Elsinoe</taxon>
    </lineage>
</organism>
<dbReference type="Proteomes" id="UP000799538">
    <property type="component" value="Unassembled WGS sequence"/>
</dbReference>
<name>A0A6A6G7F7_9PEZI</name>
<dbReference type="OrthoDB" id="5405654at2759"/>
<reference evidence="3" key="1">
    <citation type="journal article" date="2020" name="Stud. Mycol.">
        <title>101 Dothideomycetes genomes: A test case for predicting lifestyles and emergence of pathogens.</title>
        <authorList>
            <person name="Haridas S."/>
            <person name="Albert R."/>
            <person name="Binder M."/>
            <person name="Bloem J."/>
            <person name="LaButti K."/>
            <person name="Salamov A."/>
            <person name="Andreopoulos B."/>
            <person name="Baker S."/>
            <person name="Barry K."/>
            <person name="Bills G."/>
            <person name="Bluhm B."/>
            <person name="Cannon C."/>
            <person name="Castanera R."/>
            <person name="Culley D."/>
            <person name="Daum C."/>
            <person name="Ezra D."/>
            <person name="Gonzalez J."/>
            <person name="Henrissat B."/>
            <person name="Kuo A."/>
            <person name="Liang C."/>
            <person name="Lipzen A."/>
            <person name="Lutzoni F."/>
            <person name="Magnuson J."/>
            <person name="Mondo S."/>
            <person name="Nolan M."/>
            <person name="Ohm R."/>
            <person name="Pangilinan J."/>
            <person name="Park H.-J."/>
            <person name="Ramirez L."/>
            <person name="Alfaro M."/>
            <person name="Sun H."/>
            <person name="Tritt A."/>
            <person name="Yoshinaga Y."/>
            <person name="Zwiers L.-H."/>
            <person name="Turgeon B."/>
            <person name="Goodwin S."/>
            <person name="Spatafora J."/>
            <person name="Crous P."/>
            <person name="Grigoriev I."/>
        </authorList>
    </citation>
    <scope>NUCLEOTIDE SEQUENCE [LARGE SCALE GENOMIC DNA]</scope>
    <source>
        <strain evidence="3">CECT 20119</strain>
    </source>
</reference>
<dbReference type="AlphaFoldDB" id="A0A6A6G7F7"/>
<feature type="compositionally biased region" description="Basic and acidic residues" evidence="1">
    <location>
        <begin position="313"/>
        <end position="333"/>
    </location>
</feature>
<feature type="compositionally biased region" description="Polar residues" evidence="1">
    <location>
        <begin position="91"/>
        <end position="115"/>
    </location>
</feature>
<feature type="region of interest" description="Disordered" evidence="1">
    <location>
        <begin position="1"/>
        <end position="35"/>
    </location>
</feature>
<dbReference type="PANTHER" id="PTHR42053">
    <property type="match status" value="1"/>
</dbReference>
<sequence>MSTTTTTTEPNATMAATAAATSAASGMNAKAKRPVLQTADSACFPSEIRTPLSATPVEILRQDSGRSPISPPLSYMNFLAQAKSPGGMMSPPNSCGTLSRFPSTDSASDLTQHGAATQAEDDKSATPKQHPPITRNLSTDSSTSSYTCSSAETAPSPPATASTSRRKPMSPRIMIPNANSYPRLPRPNSARTPHGSRVPHSPFSANSVRSPMSARSVQSPYAMSAQPQTPWSASAASPRVPFSPRNTVSRNNLPASVVNAIENRQHCRIIKKENYRSTVETTYEILPLEPAPRGKRRKTVSSEEPPQLTPTQESHDAAVEARSKSEEMVKDEQVDTEDEEQVQVS</sequence>
<feature type="compositionally biased region" description="Acidic residues" evidence="1">
    <location>
        <begin position="334"/>
        <end position="345"/>
    </location>
</feature>
<evidence type="ECO:0000313" key="2">
    <source>
        <dbReference type="EMBL" id="KAF2221519.1"/>
    </source>
</evidence>